<dbReference type="EMBL" id="NBSK02000005">
    <property type="protein sequence ID" value="KAJ0208506.1"/>
    <property type="molecule type" value="Genomic_DNA"/>
</dbReference>
<keyword evidence="3" id="KW-1185">Reference proteome</keyword>
<feature type="compositionally biased region" description="Acidic residues" evidence="1">
    <location>
        <begin position="175"/>
        <end position="184"/>
    </location>
</feature>
<dbReference type="Proteomes" id="UP000235145">
    <property type="component" value="Unassembled WGS sequence"/>
</dbReference>
<feature type="region of interest" description="Disordered" evidence="1">
    <location>
        <begin position="141"/>
        <end position="219"/>
    </location>
</feature>
<gene>
    <name evidence="2" type="ORF">LSAT_V11C500260740</name>
</gene>
<protein>
    <submittedName>
        <fullName evidence="2">Uncharacterized protein</fullName>
    </submittedName>
</protein>
<organism evidence="2 3">
    <name type="scientific">Lactuca sativa</name>
    <name type="common">Garden lettuce</name>
    <dbReference type="NCBI Taxonomy" id="4236"/>
    <lineage>
        <taxon>Eukaryota</taxon>
        <taxon>Viridiplantae</taxon>
        <taxon>Streptophyta</taxon>
        <taxon>Embryophyta</taxon>
        <taxon>Tracheophyta</taxon>
        <taxon>Spermatophyta</taxon>
        <taxon>Magnoliopsida</taxon>
        <taxon>eudicotyledons</taxon>
        <taxon>Gunneridae</taxon>
        <taxon>Pentapetalae</taxon>
        <taxon>asterids</taxon>
        <taxon>campanulids</taxon>
        <taxon>Asterales</taxon>
        <taxon>Asteraceae</taxon>
        <taxon>Cichorioideae</taxon>
        <taxon>Cichorieae</taxon>
        <taxon>Lactucinae</taxon>
        <taxon>Lactuca</taxon>
    </lineage>
</organism>
<feature type="region of interest" description="Disordered" evidence="1">
    <location>
        <begin position="50"/>
        <end position="100"/>
    </location>
</feature>
<reference evidence="2 3" key="1">
    <citation type="journal article" date="2017" name="Nat. Commun.">
        <title>Genome assembly with in vitro proximity ligation data and whole-genome triplication in lettuce.</title>
        <authorList>
            <person name="Reyes-Chin-Wo S."/>
            <person name="Wang Z."/>
            <person name="Yang X."/>
            <person name="Kozik A."/>
            <person name="Arikit S."/>
            <person name="Song C."/>
            <person name="Xia L."/>
            <person name="Froenicke L."/>
            <person name="Lavelle D.O."/>
            <person name="Truco M.J."/>
            <person name="Xia R."/>
            <person name="Zhu S."/>
            <person name="Xu C."/>
            <person name="Xu H."/>
            <person name="Xu X."/>
            <person name="Cox K."/>
            <person name="Korf I."/>
            <person name="Meyers B.C."/>
            <person name="Michelmore R.W."/>
        </authorList>
    </citation>
    <scope>NUCLEOTIDE SEQUENCE [LARGE SCALE GENOMIC DNA]</scope>
    <source>
        <strain evidence="3">cv. Salinas</strain>
        <tissue evidence="2">Seedlings</tissue>
    </source>
</reference>
<proteinExistence type="predicted"/>
<dbReference type="SUPFAM" id="SSF81995">
    <property type="entry name" value="beta-sandwich domain of Sec23/24"/>
    <property type="match status" value="1"/>
</dbReference>
<name>A0A9R1XD77_LACSA</name>
<dbReference type="PANTHER" id="PTHR45023">
    <property type="match status" value="1"/>
</dbReference>
<accession>A0A9R1XD77</accession>
<evidence type="ECO:0000313" key="2">
    <source>
        <dbReference type="EMBL" id="KAJ0208506.1"/>
    </source>
</evidence>
<evidence type="ECO:0000313" key="3">
    <source>
        <dbReference type="Proteomes" id="UP000235145"/>
    </source>
</evidence>
<evidence type="ECO:0000256" key="1">
    <source>
        <dbReference type="SAM" id="MobiDB-lite"/>
    </source>
</evidence>
<dbReference type="PANTHER" id="PTHR45023:SF14">
    <property type="entry name" value="GLUTATHIONE TRANSFERASE"/>
    <property type="match status" value="1"/>
</dbReference>
<comment type="caution">
    <text evidence="2">The sequence shown here is derived from an EMBL/GenBank/DDBJ whole genome shotgun (WGS) entry which is preliminary data.</text>
</comment>
<sequence length="219" mass="25376">MESPQGGFVNLLQTGSPIQQTTLFQQQYQPFPAFQQQQLQQYQAFQQFQQLQQQQFQPQPQPPHSPDFKKKRSDPAPPKKGSNGQKTKKKRSLRHEFRLPKTRLKAIVKRGFGQFERTTVTRKAFPYVKHWLKLKDALKWKEQTEGSSQSSGSKRSRNPDRTSQQSDVQTHIDINDEPLDLEDEQPLRWPVGRNKAKKAASTTSGSSVMDQFGETFDRY</sequence>
<dbReference type="AlphaFoldDB" id="A0A9R1XD77"/>